<dbReference type="SMART" id="SM00347">
    <property type="entry name" value="HTH_MARR"/>
    <property type="match status" value="1"/>
</dbReference>
<sequence>MHERRVSFGYRIGQLHRLAAQHIRRNLAPLGIEQGQVPFLAELFHEEGQTQEMLAARLHIDKGVTARTLARLEEAGLVLRRQNPANRRQKLVYLAESMRSRREEFFAPLHRLTEELAQGFSEEERAATLALLDRMIGNLCCQRIVDDEAVRGHAQCAVPPCRSVPDSGE</sequence>
<name>A0A7J0BRS4_9BACT</name>
<comment type="caution">
    <text evidence="5">The sequence shown here is derived from an EMBL/GenBank/DDBJ whole genome shotgun (WGS) entry which is preliminary data.</text>
</comment>
<dbReference type="InterPro" id="IPR036390">
    <property type="entry name" value="WH_DNA-bd_sf"/>
</dbReference>
<evidence type="ECO:0000313" key="5">
    <source>
        <dbReference type="EMBL" id="GFM35845.1"/>
    </source>
</evidence>
<feature type="domain" description="HTH marR-type" evidence="4">
    <location>
        <begin position="5"/>
        <end position="137"/>
    </location>
</feature>
<evidence type="ECO:0000256" key="1">
    <source>
        <dbReference type="ARBA" id="ARBA00023015"/>
    </source>
</evidence>
<dbReference type="EMBL" id="BLVP01000001">
    <property type="protein sequence ID" value="GFM35845.1"/>
    <property type="molecule type" value="Genomic_DNA"/>
</dbReference>
<keyword evidence="6" id="KW-1185">Reference proteome</keyword>
<protein>
    <recommendedName>
        <fullName evidence="4">HTH marR-type domain-containing protein</fullName>
    </recommendedName>
</protein>
<evidence type="ECO:0000259" key="4">
    <source>
        <dbReference type="PROSITE" id="PS50995"/>
    </source>
</evidence>
<dbReference type="Pfam" id="PF01047">
    <property type="entry name" value="MarR"/>
    <property type="match status" value="1"/>
</dbReference>
<proteinExistence type="predicted"/>
<accession>A0A7J0BRS4</accession>
<dbReference type="InterPro" id="IPR036388">
    <property type="entry name" value="WH-like_DNA-bd_sf"/>
</dbReference>
<dbReference type="RefSeq" id="WP_174408511.1">
    <property type="nucleotide sequence ID" value="NZ_BLVP01000001.1"/>
</dbReference>
<keyword evidence="3" id="KW-0804">Transcription</keyword>
<dbReference type="PANTHER" id="PTHR42756:SF1">
    <property type="entry name" value="TRANSCRIPTIONAL REPRESSOR OF EMRAB OPERON"/>
    <property type="match status" value="1"/>
</dbReference>
<organism evidence="5 6">
    <name type="scientific">Desulfovibrio psychrotolerans</name>
    <dbReference type="NCBI Taxonomy" id="415242"/>
    <lineage>
        <taxon>Bacteria</taxon>
        <taxon>Pseudomonadati</taxon>
        <taxon>Thermodesulfobacteriota</taxon>
        <taxon>Desulfovibrionia</taxon>
        <taxon>Desulfovibrionales</taxon>
        <taxon>Desulfovibrionaceae</taxon>
        <taxon>Desulfovibrio</taxon>
    </lineage>
</organism>
<evidence type="ECO:0000256" key="3">
    <source>
        <dbReference type="ARBA" id="ARBA00023163"/>
    </source>
</evidence>
<evidence type="ECO:0000256" key="2">
    <source>
        <dbReference type="ARBA" id="ARBA00023125"/>
    </source>
</evidence>
<gene>
    <name evidence="5" type="ORF">DSM19430T_05290</name>
</gene>
<keyword evidence="1" id="KW-0805">Transcription regulation</keyword>
<dbReference type="PANTHER" id="PTHR42756">
    <property type="entry name" value="TRANSCRIPTIONAL REGULATOR, MARR"/>
    <property type="match status" value="1"/>
</dbReference>
<dbReference type="InterPro" id="IPR000835">
    <property type="entry name" value="HTH_MarR-typ"/>
</dbReference>
<evidence type="ECO:0000313" key="6">
    <source>
        <dbReference type="Proteomes" id="UP000503820"/>
    </source>
</evidence>
<dbReference type="GO" id="GO:0003700">
    <property type="term" value="F:DNA-binding transcription factor activity"/>
    <property type="evidence" value="ECO:0007669"/>
    <property type="project" value="InterPro"/>
</dbReference>
<keyword evidence="2" id="KW-0238">DNA-binding</keyword>
<dbReference type="GO" id="GO:0003677">
    <property type="term" value="F:DNA binding"/>
    <property type="evidence" value="ECO:0007669"/>
    <property type="project" value="UniProtKB-KW"/>
</dbReference>
<dbReference type="Proteomes" id="UP000503820">
    <property type="component" value="Unassembled WGS sequence"/>
</dbReference>
<dbReference type="SUPFAM" id="SSF46785">
    <property type="entry name" value="Winged helix' DNA-binding domain"/>
    <property type="match status" value="1"/>
</dbReference>
<dbReference type="Gene3D" id="1.10.10.10">
    <property type="entry name" value="Winged helix-like DNA-binding domain superfamily/Winged helix DNA-binding domain"/>
    <property type="match status" value="1"/>
</dbReference>
<dbReference type="PROSITE" id="PS50995">
    <property type="entry name" value="HTH_MARR_2"/>
    <property type="match status" value="1"/>
</dbReference>
<reference evidence="5 6" key="1">
    <citation type="submission" date="2020-05" db="EMBL/GenBank/DDBJ databases">
        <title>Draft genome sequence of Desulfovibrio psychrotolerans JS1T.</title>
        <authorList>
            <person name="Ueno A."/>
            <person name="Tamazawa S."/>
            <person name="Tamamura S."/>
            <person name="Murakami T."/>
            <person name="Kiyama T."/>
            <person name="Inomata H."/>
            <person name="Amano Y."/>
            <person name="Miyakawa K."/>
            <person name="Tamaki H."/>
            <person name="Naganuma T."/>
            <person name="Kaneko K."/>
        </authorList>
    </citation>
    <scope>NUCLEOTIDE SEQUENCE [LARGE SCALE GENOMIC DNA]</scope>
    <source>
        <strain evidence="5 6">JS1</strain>
    </source>
</reference>
<dbReference type="AlphaFoldDB" id="A0A7J0BRS4"/>